<reference evidence="4" key="1">
    <citation type="submission" date="2017-04" db="EMBL/GenBank/DDBJ databases">
        <authorList>
            <person name="Varghese N."/>
            <person name="Submissions S."/>
        </authorList>
    </citation>
    <scope>NUCLEOTIDE SEQUENCE [LARGE SCALE GENOMIC DNA]</scope>
    <source>
        <strain evidence="4">DSM 9293</strain>
    </source>
</reference>
<keyword evidence="2" id="KW-1133">Transmembrane helix</keyword>
<feature type="transmembrane region" description="Helical" evidence="2">
    <location>
        <begin position="68"/>
        <end position="88"/>
    </location>
</feature>
<feature type="region of interest" description="Disordered" evidence="1">
    <location>
        <begin position="420"/>
        <end position="443"/>
    </location>
</feature>
<keyword evidence="2" id="KW-0472">Membrane</keyword>
<feature type="transmembrane region" description="Helical" evidence="2">
    <location>
        <begin position="149"/>
        <end position="175"/>
    </location>
</feature>
<keyword evidence="4" id="KW-1185">Reference proteome</keyword>
<sequence length="654" mass="69618">MGFLNDWISGCANPPKGLNLITAIAFFLAHLFHALFAMMLTIVLGALKLTILNHAGSTTVMQDVQIGNTSLAAIALAMLTAFVVWRVLTGGADVTVRGRWEGWQGLMGNAVVSLLWIGGSATAVQLLLHLNNRIVAGIDHTLTLSSQAFAVSCSNPGALGGLIAGSGTGVALGTLAAGAGLAYLVLLGQGLLLFLILAAIYVIGQWLFRLAEIVFWGSLLPLAAATIVLEPSRNTFHYVWKQVQGAIFTQSAMAFGLYLVFNVMLAGHTAGNAGTNLLDLLMAIAGLFMVGKIPQYFQQLHGHSTDGGFSLAKGAGAIMLAHGAEEALAATPASQLGQRFAQSMASTAERQLSSPTLHNPLTRPLWRTASNQWHKMGINIDRTRGLRQFDQARYETASGSFALQQAAQTTRQNYAKAWHEDRNNDFKPPTSAGISNATPDVAPYDVSDASPGYATSDLITEDLTDSVQPDGVPSTSGAAASFAPKTAAISASAAPTSPPMSPEDFVKKRSADLQNYLRNYVQPMTFAKHAQNPTQQMAALTTLNQKYQVLGTGGPEAVQTFAELVGVKPEDLARPDVQARITQDLAVKQWAGNLQYADAETINQRSPLNNTTVRGLDPDHLALTFGGAPRHVVQYLNRLSEATQTNIEMSGLSR</sequence>
<evidence type="ECO:0000313" key="4">
    <source>
        <dbReference type="Proteomes" id="UP000192660"/>
    </source>
</evidence>
<keyword evidence="2" id="KW-0812">Transmembrane</keyword>
<name>A0A1W1WQA1_SULTA</name>
<evidence type="ECO:0000256" key="2">
    <source>
        <dbReference type="SAM" id="Phobius"/>
    </source>
</evidence>
<gene>
    <name evidence="3" type="ORF">SAMN00768000_3729</name>
</gene>
<dbReference type="AlphaFoldDB" id="A0A1W1WQA1"/>
<organism evidence="3 4">
    <name type="scientific">Sulfobacillus thermosulfidooxidans (strain DSM 9293 / VKM B-1269 / AT-1)</name>
    <dbReference type="NCBI Taxonomy" id="929705"/>
    <lineage>
        <taxon>Bacteria</taxon>
        <taxon>Bacillati</taxon>
        <taxon>Bacillota</taxon>
        <taxon>Clostridia</taxon>
        <taxon>Eubacteriales</taxon>
        <taxon>Clostridiales Family XVII. Incertae Sedis</taxon>
        <taxon>Sulfobacillus</taxon>
    </lineage>
</organism>
<evidence type="ECO:0000256" key="1">
    <source>
        <dbReference type="SAM" id="MobiDB-lite"/>
    </source>
</evidence>
<dbReference type="RefSeq" id="WP_084662283.1">
    <property type="nucleotide sequence ID" value="NZ_FWWY01000002.1"/>
</dbReference>
<feature type="transmembrane region" description="Helical" evidence="2">
    <location>
        <begin position="108"/>
        <end position="128"/>
    </location>
</feature>
<dbReference type="Proteomes" id="UP000192660">
    <property type="component" value="Unassembled WGS sequence"/>
</dbReference>
<evidence type="ECO:0000313" key="3">
    <source>
        <dbReference type="EMBL" id="SMC08190.1"/>
    </source>
</evidence>
<feature type="transmembrane region" description="Helical" evidence="2">
    <location>
        <begin position="247"/>
        <end position="265"/>
    </location>
</feature>
<feature type="transmembrane region" description="Helical" evidence="2">
    <location>
        <begin position="181"/>
        <end position="203"/>
    </location>
</feature>
<proteinExistence type="predicted"/>
<feature type="transmembrane region" description="Helical" evidence="2">
    <location>
        <begin position="210"/>
        <end position="227"/>
    </location>
</feature>
<accession>A0A1W1WQA1</accession>
<protein>
    <submittedName>
        <fullName evidence="3">Uncharacterized protein</fullName>
    </submittedName>
</protein>
<feature type="transmembrane region" description="Helical" evidence="2">
    <location>
        <begin position="20"/>
        <end position="47"/>
    </location>
</feature>
<feature type="transmembrane region" description="Helical" evidence="2">
    <location>
        <begin position="277"/>
        <end position="297"/>
    </location>
</feature>
<dbReference type="EMBL" id="FWWY01000002">
    <property type="protein sequence ID" value="SMC08190.1"/>
    <property type="molecule type" value="Genomic_DNA"/>
</dbReference>